<dbReference type="RefSeq" id="WP_306727383.1">
    <property type="nucleotide sequence ID" value="NZ_JAVDDT010000002.1"/>
</dbReference>
<evidence type="ECO:0000256" key="1">
    <source>
        <dbReference type="SAM" id="MobiDB-lite"/>
    </source>
</evidence>
<dbReference type="Proteomes" id="UP001239019">
    <property type="component" value="Unassembled WGS sequence"/>
</dbReference>
<feature type="compositionally biased region" description="Basic and acidic residues" evidence="1">
    <location>
        <begin position="130"/>
        <end position="147"/>
    </location>
</feature>
<evidence type="ECO:0000313" key="4">
    <source>
        <dbReference type="Proteomes" id="UP001239019"/>
    </source>
</evidence>
<keyword evidence="2" id="KW-0472">Membrane</keyword>
<keyword evidence="2" id="KW-0812">Transmembrane</keyword>
<evidence type="ECO:0000256" key="2">
    <source>
        <dbReference type="SAM" id="Phobius"/>
    </source>
</evidence>
<dbReference type="PANTHER" id="PTHR35335:SF1">
    <property type="entry name" value="UPF0716 PROTEIN FXSA"/>
    <property type="match status" value="1"/>
</dbReference>
<keyword evidence="4" id="KW-1185">Reference proteome</keyword>
<proteinExistence type="predicted"/>
<dbReference type="NCBIfam" id="NF008528">
    <property type="entry name" value="PRK11463.1-2"/>
    <property type="match status" value="1"/>
</dbReference>
<organism evidence="3 4">
    <name type="scientific">Natronospira bacteriovora</name>
    <dbReference type="NCBI Taxonomy" id="3069753"/>
    <lineage>
        <taxon>Bacteria</taxon>
        <taxon>Pseudomonadati</taxon>
        <taxon>Pseudomonadota</taxon>
        <taxon>Gammaproteobacteria</taxon>
        <taxon>Natronospirales</taxon>
        <taxon>Natronospiraceae</taxon>
        <taxon>Natronospira</taxon>
    </lineage>
</organism>
<evidence type="ECO:0000313" key="3">
    <source>
        <dbReference type="EMBL" id="MDQ2068885.1"/>
    </source>
</evidence>
<dbReference type="Pfam" id="PF04186">
    <property type="entry name" value="FxsA"/>
    <property type="match status" value="1"/>
</dbReference>
<gene>
    <name evidence="3" type="ORF">RBH19_03225</name>
</gene>
<accession>A0ABU0W4D8</accession>
<dbReference type="PANTHER" id="PTHR35335">
    <property type="entry name" value="UPF0716 PROTEIN FXSA"/>
    <property type="match status" value="1"/>
</dbReference>
<sequence>MPFILLLLFVGVPLFELYILIQVGQSLGALPTILLCVLTAVLGAGLIRLQGLGTLMRARRNMEQGMAPALEMLEGVALALAGLLLLTPGFATDLFGFLLLLPPLRRTLIRRSLARMNVTVGPAWQQHRGQSGDKGRRTLEGDYERRD</sequence>
<comment type="caution">
    <text evidence="3">The sequence shown here is derived from an EMBL/GenBank/DDBJ whole genome shotgun (WGS) entry which is preliminary data.</text>
</comment>
<reference evidence="3 4" key="1">
    <citation type="submission" date="2023-08" db="EMBL/GenBank/DDBJ databases">
        <title>Whole-genome sequencing of halo(alkali)philic microorganisms from hypersaline lakes.</title>
        <authorList>
            <person name="Sorokin D.Y."/>
            <person name="Abbas B."/>
            <person name="Merkel A.Y."/>
        </authorList>
    </citation>
    <scope>NUCLEOTIDE SEQUENCE [LARGE SCALE GENOMIC DNA]</scope>
    <source>
        <strain evidence="3 4">AB-CW4</strain>
    </source>
</reference>
<dbReference type="InterPro" id="IPR007313">
    <property type="entry name" value="FxsA"/>
</dbReference>
<feature type="transmembrane region" description="Helical" evidence="2">
    <location>
        <begin position="6"/>
        <end position="21"/>
    </location>
</feature>
<keyword evidence="2" id="KW-1133">Transmembrane helix</keyword>
<name>A0ABU0W4D8_9GAMM</name>
<protein>
    <submittedName>
        <fullName evidence="3">FxsA family protein</fullName>
    </submittedName>
</protein>
<feature type="transmembrane region" description="Helical" evidence="2">
    <location>
        <begin position="76"/>
        <end position="101"/>
    </location>
</feature>
<feature type="region of interest" description="Disordered" evidence="1">
    <location>
        <begin position="124"/>
        <end position="147"/>
    </location>
</feature>
<feature type="transmembrane region" description="Helical" evidence="2">
    <location>
        <begin position="33"/>
        <end position="56"/>
    </location>
</feature>
<dbReference type="EMBL" id="JAVDDT010000002">
    <property type="protein sequence ID" value="MDQ2068885.1"/>
    <property type="molecule type" value="Genomic_DNA"/>
</dbReference>